<feature type="compositionally biased region" description="Polar residues" evidence="3">
    <location>
        <begin position="725"/>
        <end position="736"/>
    </location>
</feature>
<reference evidence="5" key="1">
    <citation type="submission" date="2023-10" db="EMBL/GenBank/DDBJ databases">
        <authorList>
            <person name="Noh H."/>
        </authorList>
    </citation>
    <scope>NUCLEOTIDE SEQUENCE</scope>
    <source>
        <strain evidence="5">DUCC4014</strain>
    </source>
</reference>
<dbReference type="Gene3D" id="1.25.40.90">
    <property type="match status" value="1"/>
</dbReference>
<feature type="region of interest" description="Disordered" evidence="3">
    <location>
        <begin position="302"/>
        <end position="345"/>
    </location>
</feature>
<feature type="compositionally biased region" description="Low complexity" evidence="3">
    <location>
        <begin position="842"/>
        <end position="857"/>
    </location>
</feature>
<feature type="compositionally biased region" description="Pro residues" evidence="3">
    <location>
        <begin position="605"/>
        <end position="621"/>
    </location>
</feature>
<feature type="compositionally biased region" description="Low complexity" evidence="3">
    <location>
        <begin position="807"/>
        <end position="829"/>
    </location>
</feature>
<feature type="compositionally biased region" description="Low complexity" evidence="3">
    <location>
        <begin position="875"/>
        <end position="894"/>
    </location>
</feature>
<evidence type="ECO:0000313" key="6">
    <source>
        <dbReference type="Proteomes" id="UP000827549"/>
    </source>
</evidence>
<dbReference type="InterPro" id="IPR011417">
    <property type="entry name" value="ANTH_dom"/>
</dbReference>
<dbReference type="PANTHER" id="PTHR22951">
    <property type="entry name" value="CLATHRIN ASSEMBLY PROTEIN"/>
    <property type="match status" value="1"/>
</dbReference>
<dbReference type="GO" id="GO:0005546">
    <property type="term" value="F:phosphatidylinositol-4,5-bisphosphate binding"/>
    <property type="evidence" value="ECO:0007669"/>
    <property type="project" value="TreeGrafter"/>
</dbReference>
<sequence length="922" mass="97189">MPKTGGHDYEKIVKLACKPKNAPPKAKYLDALIAATYSDDAPLHEITRALADRLRDNNPVIVFKALLTLHQMIRAGSTDVLLRHLASKSVLRLNTVTDQNFEGYRPPASLRAYAQYLDSRIRAFKDRKHDMVSLQNESNKRSTGLSASSKARHLRHLPVEKGLLREVAQIQTILDALIRCKFYDDDLRDENTVLAYRLLVKDLLVLFQAGNEGVCNILEHYFEMSKIDATESFEIYKSFISQTDKIVDYLAIARRLNNIVNVPVPNLKHAPTSLVKALEEYLNDPNFEQNRAEYKKSLGVVEGRKDSSSAATPAATVTRSEDKPAASSSSNAAASSSTSTAPAAQQKIQDFLDSIQPEAQPTIFGGPAAAPAGVNPLLLQQQQQLQQQQFQQQQLQQQQMAQFGMLQQPTQQYGFVGTMPLQAQMTGHNPFRQSTMFAQPTGFVQPQATGFPQQQQFTSPFLQPQTTGVIQPAPTGGFPHQPQRQSTFPLAAGQLASIGEASPFGQLQQQPTGFLQPQTTGGNPFRQNSISAGSTLNRQPTLSVQTNFAAGQGPTSAPLAQPAAPFAQQFTSTPSPVQDANGSRSTPQKATSLLQPQKTGSKNPFAPPGGIPAPAPPPQPKAPSMNELAQHQWNQQFAQAGGLTPAPPAGAAPAAPAAAPTADQWDPFAPVASTATKTNGASSAMSDIASAFAKPEAPPANDFMSQFGSLSVGGANGAISPGGLQPQSTGFLQPQRTGFGGSSVKPFKPTSNFGSTLMESLPPLSTEPSPISPNGTQPPAGLSALSPTGTGGSQGQALFAAFGGSGSTPTATTPGAGAPFAAAPGTITPQRTGFQPTSSFGQSLLSSQPQPAPLQAQNTGSNPFRASIQVGGSGAAAPGAGAFGAFPAAGPLGANSPFAGQNQPPPSAFQFQQPQRQQSSLF</sequence>
<accession>A0AAF0YFG9</accession>
<feature type="compositionally biased region" description="Low complexity" evidence="3">
    <location>
        <begin position="908"/>
        <end position="922"/>
    </location>
</feature>
<dbReference type="InterPro" id="IPR045192">
    <property type="entry name" value="AP180-like"/>
</dbReference>
<dbReference type="GO" id="GO:0000149">
    <property type="term" value="F:SNARE binding"/>
    <property type="evidence" value="ECO:0007669"/>
    <property type="project" value="TreeGrafter"/>
</dbReference>
<dbReference type="Gene3D" id="1.20.58.150">
    <property type="entry name" value="ANTH domain"/>
    <property type="match status" value="1"/>
</dbReference>
<name>A0AAF0YFG9_9TREE</name>
<organism evidence="5 6">
    <name type="scientific">Vanrija pseudolonga</name>
    <dbReference type="NCBI Taxonomy" id="143232"/>
    <lineage>
        <taxon>Eukaryota</taxon>
        <taxon>Fungi</taxon>
        <taxon>Dikarya</taxon>
        <taxon>Basidiomycota</taxon>
        <taxon>Agaricomycotina</taxon>
        <taxon>Tremellomycetes</taxon>
        <taxon>Trichosporonales</taxon>
        <taxon>Trichosporonaceae</taxon>
        <taxon>Vanrija</taxon>
    </lineage>
</organism>
<feature type="compositionally biased region" description="Low complexity" evidence="3">
    <location>
        <begin position="759"/>
        <end position="773"/>
    </location>
</feature>
<dbReference type="GO" id="GO:0072583">
    <property type="term" value="P:clathrin-dependent endocytosis"/>
    <property type="evidence" value="ECO:0007669"/>
    <property type="project" value="InterPro"/>
</dbReference>
<dbReference type="EMBL" id="CP086720">
    <property type="protein sequence ID" value="WOO85795.1"/>
    <property type="molecule type" value="Genomic_DNA"/>
</dbReference>
<feature type="compositionally biased region" description="Polar residues" evidence="3">
    <location>
        <begin position="673"/>
        <end position="683"/>
    </location>
</feature>
<evidence type="ECO:0000256" key="1">
    <source>
        <dbReference type="ARBA" id="ARBA00004496"/>
    </source>
</evidence>
<protein>
    <submittedName>
        <fullName evidence="5">ENTH domain-containing protein</fullName>
    </submittedName>
</protein>
<feature type="compositionally biased region" description="Low complexity" evidence="3">
    <location>
        <begin position="651"/>
        <end position="662"/>
    </location>
</feature>
<feature type="region of interest" description="Disordered" evidence="3">
    <location>
        <begin position="569"/>
        <end position="683"/>
    </location>
</feature>
<keyword evidence="2" id="KW-0963">Cytoplasm</keyword>
<dbReference type="GO" id="GO:0032050">
    <property type="term" value="F:clathrin heavy chain binding"/>
    <property type="evidence" value="ECO:0007669"/>
    <property type="project" value="TreeGrafter"/>
</dbReference>
<dbReference type="SMART" id="SM00273">
    <property type="entry name" value="ENTH"/>
    <property type="match status" value="1"/>
</dbReference>
<dbReference type="InterPro" id="IPR014712">
    <property type="entry name" value="ANTH_dom_sf"/>
</dbReference>
<dbReference type="Proteomes" id="UP000827549">
    <property type="component" value="Chromosome 7"/>
</dbReference>
<dbReference type="GO" id="GO:0030136">
    <property type="term" value="C:clathrin-coated vesicle"/>
    <property type="evidence" value="ECO:0007669"/>
    <property type="project" value="InterPro"/>
</dbReference>
<evidence type="ECO:0000259" key="4">
    <source>
        <dbReference type="PROSITE" id="PS50942"/>
    </source>
</evidence>
<dbReference type="Pfam" id="PF07651">
    <property type="entry name" value="ANTH"/>
    <property type="match status" value="1"/>
</dbReference>
<dbReference type="SUPFAM" id="SSF48464">
    <property type="entry name" value="ENTH/VHS domain"/>
    <property type="match status" value="1"/>
</dbReference>
<dbReference type="PROSITE" id="PS50942">
    <property type="entry name" value="ENTH"/>
    <property type="match status" value="1"/>
</dbReference>
<feature type="domain" description="ENTH" evidence="4">
    <location>
        <begin position="1"/>
        <end position="131"/>
    </location>
</feature>
<dbReference type="AlphaFoldDB" id="A0AAF0YFG9"/>
<dbReference type="RefSeq" id="XP_062631821.1">
    <property type="nucleotide sequence ID" value="XM_062775837.1"/>
</dbReference>
<dbReference type="GO" id="GO:0006900">
    <property type="term" value="P:vesicle budding from membrane"/>
    <property type="evidence" value="ECO:0007669"/>
    <property type="project" value="TreeGrafter"/>
</dbReference>
<dbReference type="InterPro" id="IPR008942">
    <property type="entry name" value="ENTH_VHS"/>
</dbReference>
<feature type="region of interest" description="Disordered" evidence="3">
    <location>
        <begin position="710"/>
        <end position="922"/>
    </location>
</feature>
<dbReference type="GO" id="GO:0005545">
    <property type="term" value="F:1-phosphatidylinositol binding"/>
    <property type="evidence" value="ECO:0007669"/>
    <property type="project" value="InterPro"/>
</dbReference>
<feature type="compositionally biased region" description="Polar residues" evidence="3">
    <location>
        <begin position="749"/>
        <end position="758"/>
    </location>
</feature>
<feature type="compositionally biased region" description="Polar residues" evidence="3">
    <location>
        <begin position="830"/>
        <end position="841"/>
    </location>
</feature>
<dbReference type="GO" id="GO:0048268">
    <property type="term" value="P:clathrin coat assembly"/>
    <property type="evidence" value="ECO:0007669"/>
    <property type="project" value="InterPro"/>
</dbReference>
<dbReference type="FunFam" id="1.20.58.150:FF:000004">
    <property type="entry name" value="ENTH domain protein"/>
    <property type="match status" value="1"/>
</dbReference>
<feature type="compositionally biased region" description="Low complexity" evidence="3">
    <location>
        <begin position="308"/>
        <end position="318"/>
    </location>
</feature>
<dbReference type="CDD" id="cd16988">
    <property type="entry name" value="ANTH_N_YAP180"/>
    <property type="match status" value="1"/>
</dbReference>
<comment type="subcellular location">
    <subcellularLocation>
        <location evidence="1">Cytoplasm</location>
    </subcellularLocation>
</comment>
<dbReference type="InterPro" id="IPR013809">
    <property type="entry name" value="ENTH"/>
</dbReference>
<dbReference type="PANTHER" id="PTHR22951:SF5">
    <property type="entry name" value="PHOSPHATIDYLINOSITOL-BINDING CLATHRIN ASSEMBLY PROTEIN LAP"/>
    <property type="match status" value="1"/>
</dbReference>
<dbReference type="SUPFAM" id="SSF89009">
    <property type="entry name" value="GAT-like domain"/>
    <property type="match status" value="1"/>
</dbReference>
<evidence type="ECO:0000256" key="3">
    <source>
        <dbReference type="SAM" id="MobiDB-lite"/>
    </source>
</evidence>
<feature type="compositionally biased region" description="Low complexity" evidence="3">
    <location>
        <begin position="325"/>
        <end position="344"/>
    </location>
</feature>
<dbReference type="GO" id="GO:0005905">
    <property type="term" value="C:clathrin-coated pit"/>
    <property type="evidence" value="ECO:0007669"/>
    <property type="project" value="TreeGrafter"/>
</dbReference>
<keyword evidence="6" id="KW-1185">Reference proteome</keyword>
<feature type="region of interest" description="Disordered" evidence="3">
    <location>
        <begin position="505"/>
        <end position="538"/>
    </location>
</feature>
<evidence type="ECO:0000256" key="2">
    <source>
        <dbReference type="ARBA" id="ARBA00022490"/>
    </source>
</evidence>
<gene>
    <name evidence="5" type="primary">SPBC19F8.03c</name>
    <name evidence="5" type="ORF">LOC62_07G009281</name>
</gene>
<feature type="compositionally biased region" description="Polar residues" evidence="3">
    <location>
        <begin position="571"/>
        <end position="602"/>
    </location>
</feature>
<dbReference type="GeneID" id="87812444"/>
<dbReference type="FunFam" id="1.25.40.90:FF:000036">
    <property type="entry name" value="Unplaced genomic scaffold supercont1.4, whole genome shotgun sequence"/>
    <property type="match status" value="1"/>
</dbReference>
<feature type="compositionally biased region" description="Polar residues" evidence="3">
    <location>
        <begin position="627"/>
        <end position="637"/>
    </location>
</feature>
<evidence type="ECO:0000313" key="5">
    <source>
        <dbReference type="EMBL" id="WOO85795.1"/>
    </source>
</evidence>
<proteinExistence type="predicted"/>